<dbReference type="Gene3D" id="3.90.550.10">
    <property type="entry name" value="Spore Coat Polysaccharide Biosynthesis Protein SpsA, Chain A"/>
    <property type="match status" value="1"/>
</dbReference>
<sequence length="366" mass="41801">MIWWFSCTVVLLLIFQDCLLVYYFLSSFKEHGRPDTVTIWPAVSLLIPSRNEEHTLPACLTALEELDYPPRKIQIILADDQSSDRTGAIIDQWVSQAPNRVKVGVEPMFSHLNGKANALAQMAHVATGDLLLFTDADCQVNPKWVRRMVSAYKPVYGLVVGVTHVRRRGLLAKMQGQDWWLTLGMIKVTSDRGNLLTAVGNNMLISKKAYHKVGGFEGLSFSVTEDFAMGKAIKEAGYRPVFEFVEESLVTTKAETGVADLLKQRKRWMKGALSLGWYWQALLALQALFFPFVLSIIFFDPSLGLVIWGGKVFLQVCFVWFLAKKASISIPVWELFIFEVYYLVISWSTIVYYFWPSKINWKERRY</sequence>
<dbReference type="KEGG" id="est:DN752_06965"/>
<evidence type="ECO:0000313" key="7">
    <source>
        <dbReference type="Proteomes" id="UP000248688"/>
    </source>
</evidence>
<keyword evidence="4" id="KW-1133">Transmembrane helix</keyword>
<evidence type="ECO:0000256" key="4">
    <source>
        <dbReference type="SAM" id="Phobius"/>
    </source>
</evidence>
<evidence type="ECO:0000256" key="3">
    <source>
        <dbReference type="ARBA" id="ARBA00022679"/>
    </source>
</evidence>
<reference evidence="6 7" key="1">
    <citation type="submission" date="2018-06" db="EMBL/GenBank/DDBJ databases">
        <title>Echinicola strongylocentroti sp. nov., isolated from a sea urchin Strongylocentrotus intermedius.</title>
        <authorList>
            <person name="Bae S.S."/>
        </authorList>
    </citation>
    <scope>NUCLEOTIDE SEQUENCE [LARGE SCALE GENOMIC DNA]</scope>
    <source>
        <strain evidence="6 7">MEBiC08714</strain>
    </source>
</reference>
<feature type="transmembrane region" description="Helical" evidence="4">
    <location>
        <begin position="335"/>
        <end position="355"/>
    </location>
</feature>
<evidence type="ECO:0000259" key="5">
    <source>
        <dbReference type="Pfam" id="PF00535"/>
    </source>
</evidence>
<dbReference type="PANTHER" id="PTHR43630:SF1">
    <property type="entry name" value="POLY-BETA-1,6-N-ACETYL-D-GLUCOSAMINE SYNTHASE"/>
    <property type="match status" value="1"/>
</dbReference>
<dbReference type="Proteomes" id="UP000248688">
    <property type="component" value="Chromosome"/>
</dbReference>
<comment type="similarity">
    <text evidence="1">Belongs to the glycosyltransferase 2 family.</text>
</comment>
<evidence type="ECO:0000313" key="6">
    <source>
        <dbReference type="EMBL" id="AWW29878.1"/>
    </source>
</evidence>
<dbReference type="InterPro" id="IPR001173">
    <property type="entry name" value="Glyco_trans_2-like"/>
</dbReference>
<accession>A0A2Z4IHB7</accession>
<organism evidence="6 7">
    <name type="scientific">Echinicola strongylocentroti</name>
    <dbReference type="NCBI Taxonomy" id="1795355"/>
    <lineage>
        <taxon>Bacteria</taxon>
        <taxon>Pseudomonadati</taxon>
        <taxon>Bacteroidota</taxon>
        <taxon>Cytophagia</taxon>
        <taxon>Cytophagales</taxon>
        <taxon>Cyclobacteriaceae</taxon>
        <taxon>Echinicola</taxon>
    </lineage>
</organism>
<dbReference type="RefSeq" id="WP_112783275.1">
    <property type="nucleotide sequence ID" value="NZ_CP030041.1"/>
</dbReference>
<name>A0A2Z4IHB7_9BACT</name>
<keyword evidence="4" id="KW-0812">Transmembrane</keyword>
<dbReference type="AlphaFoldDB" id="A0A2Z4IHB7"/>
<evidence type="ECO:0000256" key="2">
    <source>
        <dbReference type="ARBA" id="ARBA00022676"/>
    </source>
</evidence>
<proteinExistence type="inferred from homology"/>
<keyword evidence="3 6" id="KW-0808">Transferase</keyword>
<keyword evidence="7" id="KW-1185">Reference proteome</keyword>
<protein>
    <submittedName>
        <fullName evidence="6">Glycosyl transferase</fullName>
    </submittedName>
</protein>
<gene>
    <name evidence="6" type="ORF">DN752_06965</name>
</gene>
<feature type="domain" description="Glycosyltransferase 2-like" evidence="5">
    <location>
        <begin position="44"/>
        <end position="213"/>
    </location>
</feature>
<feature type="transmembrane region" description="Helical" evidence="4">
    <location>
        <begin position="275"/>
        <end position="299"/>
    </location>
</feature>
<dbReference type="PANTHER" id="PTHR43630">
    <property type="entry name" value="POLY-BETA-1,6-N-ACETYL-D-GLUCOSAMINE SYNTHASE"/>
    <property type="match status" value="1"/>
</dbReference>
<keyword evidence="4" id="KW-0472">Membrane</keyword>
<dbReference type="Pfam" id="PF00535">
    <property type="entry name" value="Glycos_transf_2"/>
    <property type="match status" value="1"/>
</dbReference>
<dbReference type="SUPFAM" id="SSF53448">
    <property type="entry name" value="Nucleotide-diphospho-sugar transferases"/>
    <property type="match status" value="1"/>
</dbReference>
<keyword evidence="2" id="KW-0328">Glycosyltransferase</keyword>
<dbReference type="InterPro" id="IPR029044">
    <property type="entry name" value="Nucleotide-diphossugar_trans"/>
</dbReference>
<dbReference type="GO" id="GO:0016757">
    <property type="term" value="F:glycosyltransferase activity"/>
    <property type="evidence" value="ECO:0007669"/>
    <property type="project" value="UniProtKB-KW"/>
</dbReference>
<dbReference type="OrthoDB" id="9800276at2"/>
<dbReference type="EMBL" id="CP030041">
    <property type="protein sequence ID" value="AWW29878.1"/>
    <property type="molecule type" value="Genomic_DNA"/>
</dbReference>
<feature type="transmembrane region" description="Helical" evidence="4">
    <location>
        <begin position="6"/>
        <end position="25"/>
    </location>
</feature>
<evidence type="ECO:0000256" key="1">
    <source>
        <dbReference type="ARBA" id="ARBA00006739"/>
    </source>
</evidence>
<feature type="transmembrane region" description="Helical" evidence="4">
    <location>
        <begin position="305"/>
        <end position="323"/>
    </location>
</feature>